<dbReference type="EMBL" id="MGAU01000046">
    <property type="protein sequence ID" value="OGK53903.1"/>
    <property type="molecule type" value="Genomic_DNA"/>
</dbReference>
<dbReference type="GO" id="GO:0006465">
    <property type="term" value="P:signal peptide processing"/>
    <property type="evidence" value="ECO:0007669"/>
    <property type="project" value="InterPro"/>
</dbReference>
<gene>
    <name evidence="10" type="ORF">A3B56_02935</name>
</gene>
<proteinExistence type="inferred from homology"/>
<dbReference type="AlphaFoldDB" id="A0A1F7JE75"/>
<feature type="active site" evidence="6">
    <location>
        <position position="40"/>
    </location>
</feature>
<dbReference type="GO" id="GO:0016020">
    <property type="term" value="C:membrane"/>
    <property type="evidence" value="ECO:0007669"/>
    <property type="project" value="UniProtKB-SubCell"/>
</dbReference>
<evidence type="ECO:0000256" key="1">
    <source>
        <dbReference type="ARBA" id="ARBA00000677"/>
    </source>
</evidence>
<dbReference type="PANTHER" id="PTHR43390">
    <property type="entry name" value="SIGNAL PEPTIDASE I"/>
    <property type="match status" value="1"/>
</dbReference>
<accession>A0A1F7JE75</accession>
<reference evidence="10 11" key="1">
    <citation type="journal article" date="2016" name="Nat. Commun.">
        <title>Thousands of microbial genomes shed light on interconnected biogeochemical processes in an aquifer system.</title>
        <authorList>
            <person name="Anantharaman K."/>
            <person name="Brown C.T."/>
            <person name="Hug L.A."/>
            <person name="Sharon I."/>
            <person name="Castelle C.J."/>
            <person name="Probst A.J."/>
            <person name="Thomas B.C."/>
            <person name="Singh A."/>
            <person name="Wilkins M.J."/>
            <person name="Karaoz U."/>
            <person name="Brodie E.L."/>
            <person name="Williams K.H."/>
            <person name="Hubbard S.S."/>
            <person name="Banfield J.F."/>
        </authorList>
    </citation>
    <scope>NUCLEOTIDE SEQUENCE [LARGE SCALE GENOMIC DNA]</scope>
</reference>
<evidence type="ECO:0000256" key="3">
    <source>
        <dbReference type="ARBA" id="ARBA00013208"/>
    </source>
</evidence>
<keyword evidence="7" id="KW-0812">Transmembrane</keyword>
<evidence type="ECO:0000313" key="11">
    <source>
        <dbReference type="Proteomes" id="UP000178486"/>
    </source>
</evidence>
<feature type="active site" evidence="6">
    <location>
        <position position="83"/>
    </location>
</feature>
<dbReference type="InterPro" id="IPR019533">
    <property type="entry name" value="Peptidase_S26"/>
</dbReference>
<feature type="domain" description="Peptidase S26" evidence="9">
    <location>
        <begin position="10"/>
        <end position="168"/>
    </location>
</feature>
<dbReference type="PROSITE" id="PS00761">
    <property type="entry name" value="SPASE_I_3"/>
    <property type="match status" value="1"/>
</dbReference>
<evidence type="ECO:0000256" key="2">
    <source>
        <dbReference type="ARBA" id="ARBA00009370"/>
    </source>
</evidence>
<dbReference type="PROSITE" id="PS00501">
    <property type="entry name" value="SPASE_I_1"/>
    <property type="match status" value="1"/>
</dbReference>
<dbReference type="Gene3D" id="2.10.109.10">
    <property type="entry name" value="Umud Fragment, subunit A"/>
    <property type="match status" value="1"/>
</dbReference>
<dbReference type="PANTHER" id="PTHR43390:SF1">
    <property type="entry name" value="CHLOROPLAST PROCESSING PEPTIDASE"/>
    <property type="match status" value="1"/>
</dbReference>
<protein>
    <recommendedName>
        <fullName evidence="3 7">Signal peptidase I</fullName>
        <ecNumber evidence="3 7">3.4.21.89</ecNumber>
    </recommendedName>
</protein>
<dbReference type="PRINTS" id="PR00727">
    <property type="entry name" value="LEADERPTASE"/>
</dbReference>
<dbReference type="InterPro" id="IPR019757">
    <property type="entry name" value="Pept_S26A_signal_pept_1_Lys-AS"/>
</dbReference>
<organism evidence="10 11">
    <name type="scientific">Candidatus Roizmanbacteria bacterium RIFCSPLOWO2_01_FULL_45_11</name>
    <dbReference type="NCBI Taxonomy" id="1802070"/>
    <lineage>
        <taxon>Bacteria</taxon>
        <taxon>Candidatus Roizmaniibacteriota</taxon>
    </lineage>
</organism>
<dbReference type="InterPro" id="IPR019756">
    <property type="entry name" value="Pept_S26A_signal_pept_1_Ser-AS"/>
</dbReference>
<evidence type="ECO:0000256" key="6">
    <source>
        <dbReference type="PIRSR" id="PIRSR600223-1"/>
    </source>
</evidence>
<comment type="caution">
    <text evidence="10">The sequence shown here is derived from an EMBL/GenBank/DDBJ whole genome shotgun (WGS) entry which is preliminary data.</text>
</comment>
<dbReference type="GO" id="GO:0009003">
    <property type="term" value="F:signal peptidase activity"/>
    <property type="evidence" value="ECO:0007669"/>
    <property type="project" value="UniProtKB-EC"/>
</dbReference>
<feature type="transmembrane region" description="Helical" evidence="7">
    <location>
        <begin position="6"/>
        <end position="30"/>
    </location>
</feature>
<evidence type="ECO:0000256" key="5">
    <source>
        <dbReference type="ARBA" id="ARBA00022801"/>
    </source>
</evidence>
<evidence type="ECO:0000256" key="4">
    <source>
        <dbReference type="ARBA" id="ARBA00022670"/>
    </source>
</evidence>
<keyword evidence="4 7" id="KW-0645">Protease</keyword>
<dbReference type="InterPro" id="IPR000223">
    <property type="entry name" value="Pept_S26A_signal_pept_1"/>
</dbReference>
<dbReference type="NCBIfam" id="TIGR02227">
    <property type="entry name" value="sigpep_I_bact"/>
    <property type="match status" value="1"/>
</dbReference>
<evidence type="ECO:0000256" key="8">
    <source>
        <dbReference type="RuleBase" id="RU362042"/>
    </source>
</evidence>
<comment type="subcellular location">
    <subcellularLocation>
        <location evidence="8">Membrane</location>
        <topology evidence="8">Single-pass type II membrane protein</topology>
    </subcellularLocation>
</comment>
<dbReference type="Pfam" id="PF10502">
    <property type="entry name" value="Peptidase_S26"/>
    <property type="match status" value="1"/>
</dbReference>
<dbReference type="CDD" id="cd06530">
    <property type="entry name" value="S26_SPase_I"/>
    <property type="match status" value="1"/>
</dbReference>
<evidence type="ECO:0000259" key="9">
    <source>
        <dbReference type="Pfam" id="PF10502"/>
    </source>
</evidence>
<evidence type="ECO:0000256" key="7">
    <source>
        <dbReference type="RuleBase" id="RU003993"/>
    </source>
</evidence>
<dbReference type="PROSITE" id="PS00760">
    <property type="entry name" value="SPASE_I_2"/>
    <property type="match status" value="1"/>
</dbReference>
<keyword evidence="7" id="KW-1133">Transmembrane helix</keyword>
<name>A0A1F7JE75_9BACT</name>
<evidence type="ECO:0000313" key="10">
    <source>
        <dbReference type="EMBL" id="OGK53903.1"/>
    </source>
</evidence>
<comment type="catalytic activity">
    <reaction evidence="1 7">
        <text>Cleavage of hydrophobic, N-terminal signal or leader sequences from secreted and periplasmic proteins.</text>
        <dbReference type="EC" id="3.4.21.89"/>
    </reaction>
</comment>
<keyword evidence="7" id="KW-0472">Membrane</keyword>
<dbReference type="InterPro" id="IPR019758">
    <property type="entry name" value="Pept_S26A_signal_pept_1_CS"/>
</dbReference>
<dbReference type="InterPro" id="IPR036286">
    <property type="entry name" value="LexA/Signal_pep-like_sf"/>
</dbReference>
<comment type="similarity">
    <text evidence="2 8">Belongs to the peptidase S26 family.</text>
</comment>
<dbReference type="GO" id="GO:0004252">
    <property type="term" value="F:serine-type endopeptidase activity"/>
    <property type="evidence" value="ECO:0007669"/>
    <property type="project" value="InterPro"/>
</dbReference>
<dbReference type="EC" id="3.4.21.89" evidence="3 7"/>
<sequence length="183" mass="20641">MVKHAVAVIFDFLQTIVLAAAMFVIIYLFVGQPHIVKGASMEPAFLNSDYILTEKVSYKFNQPERGDIIVFEAPNRQNADYIKRVVGLPGETVMVKEGSVYVNGELLNESYEPNNTDPAQFLKEGKEIVVPEDTYIVMGDNRPHSSDSREFGPVSIESIIGRAIIRYWPFGRITQIARPLFEQ</sequence>
<keyword evidence="5 7" id="KW-0378">Hydrolase</keyword>
<dbReference type="Proteomes" id="UP000178486">
    <property type="component" value="Unassembled WGS sequence"/>
</dbReference>
<dbReference type="SUPFAM" id="SSF51306">
    <property type="entry name" value="LexA/Signal peptidase"/>
    <property type="match status" value="1"/>
</dbReference>